<dbReference type="NCBIfam" id="TIGR03400">
    <property type="entry name" value="18S_RNA_Rcl1p"/>
    <property type="match status" value="1"/>
</dbReference>
<evidence type="ECO:0000256" key="4">
    <source>
        <dbReference type="ARBA" id="ARBA00023242"/>
    </source>
</evidence>
<dbReference type="InterPro" id="IPR037136">
    <property type="entry name" value="RNA3'_phos_cyclase_dom_sf"/>
</dbReference>
<name>A0A6P4YT48_BRABE</name>
<dbReference type="GeneID" id="109467007"/>
<evidence type="ECO:0000259" key="5">
    <source>
        <dbReference type="Pfam" id="PF01137"/>
    </source>
</evidence>
<evidence type="ECO:0000256" key="3">
    <source>
        <dbReference type="ARBA" id="ARBA00022517"/>
    </source>
</evidence>
<dbReference type="InterPro" id="IPR036553">
    <property type="entry name" value="RPTC_insert"/>
</dbReference>
<dbReference type="GO" id="GO:0000479">
    <property type="term" value="P:endonucleolytic cleavage of tricistronic rRNA transcript (SSU-rRNA, 5.8S rRNA, LSU-rRNA)"/>
    <property type="evidence" value="ECO:0007669"/>
    <property type="project" value="TreeGrafter"/>
</dbReference>
<dbReference type="InterPro" id="IPR020719">
    <property type="entry name" value="RNA3'_term_phos_cycl-like_CS"/>
</dbReference>
<evidence type="ECO:0000259" key="6">
    <source>
        <dbReference type="Pfam" id="PF05189"/>
    </source>
</evidence>
<dbReference type="Proteomes" id="UP000515135">
    <property type="component" value="Unplaced"/>
</dbReference>
<dbReference type="PIRSF" id="PIRSF005378">
    <property type="entry name" value="RNA3'_term_phos_cycl_euk"/>
    <property type="match status" value="1"/>
</dbReference>
<sequence>MASSGSHSHVLTYEGCNFLRQRLVLATLSNRPVKIKKIRHKEANPGVQDFEASFIRLLDRITNGSRIEVNETGTTVYYQPGLLHGGKIEHDCNEQRAIGYYLEALICLAPFTKEPLHATLRGVTNDQVDVSVDYLKVTCLPLLQQFGLIANLDLKITKRGAAPGGGGEVIFTCPNPRKLRPVKITDFGKIKRIRGWAFATRVSPQTANRIVESARGVLNRCLTDIYIYTDHRKGPQGGKSPGFGLTLVAETTTGVMLGSEAVSRPQGADGDPTVPEDLGRGASKLLLEEIYRGGCVDSVNQSVALLFMALGDQDVSKAILGPLSPYTIQFLRHLQDFFKVMFKIETLKAEDDTELCTGADKIQLTCIGVGYTNLSKKTS</sequence>
<dbReference type="InterPro" id="IPR013791">
    <property type="entry name" value="RNA3'-term_phos_cycl_insert"/>
</dbReference>
<dbReference type="AlphaFoldDB" id="A0A6P4YT48"/>
<dbReference type="InterPro" id="IPR023797">
    <property type="entry name" value="RNA3'_phos_cyclase_dom"/>
</dbReference>
<dbReference type="Gene3D" id="3.30.360.20">
    <property type="entry name" value="RNA 3'-terminal phosphate cyclase, insert domain"/>
    <property type="match status" value="1"/>
</dbReference>
<dbReference type="InterPro" id="IPR013792">
    <property type="entry name" value="RNA3'P_cycl/enolpyr_Trfase_a/b"/>
</dbReference>
<dbReference type="FunFam" id="3.30.360.20:FF:000001">
    <property type="entry name" value="RNA terminal phosphate cyclase-like 1"/>
    <property type="match status" value="1"/>
</dbReference>
<protein>
    <submittedName>
        <fullName evidence="8">RNA 3'-terminal phosphate cyclase-like protein</fullName>
    </submittedName>
</protein>
<dbReference type="Pfam" id="PF01137">
    <property type="entry name" value="RTC"/>
    <property type="match status" value="1"/>
</dbReference>
<dbReference type="InterPro" id="IPR000228">
    <property type="entry name" value="RNA3'_term_phos_cyc"/>
</dbReference>
<dbReference type="Pfam" id="PF05189">
    <property type="entry name" value="RTC_insert"/>
    <property type="match status" value="1"/>
</dbReference>
<dbReference type="InterPro" id="IPR016443">
    <property type="entry name" value="RNA3'_term_phos_cyc_type_2"/>
</dbReference>
<dbReference type="Gene3D" id="3.65.10.20">
    <property type="entry name" value="RNA 3'-terminal phosphate cyclase domain"/>
    <property type="match status" value="1"/>
</dbReference>
<comment type="subcellular location">
    <subcellularLocation>
        <location evidence="1">Nucleus</location>
        <location evidence="1">Nucleolus</location>
    </subcellularLocation>
</comment>
<keyword evidence="7" id="KW-1185">Reference proteome</keyword>
<proteinExistence type="inferred from homology"/>
<feature type="domain" description="RNA 3'-terminal phosphate cyclase insert" evidence="6">
    <location>
        <begin position="185"/>
        <end position="290"/>
    </location>
</feature>
<evidence type="ECO:0000256" key="2">
    <source>
        <dbReference type="ARBA" id="ARBA00007089"/>
    </source>
</evidence>
<dbReference type="GO" id="GO:0004521">
    <property type="term" value="F:RNA endonuclease activity"/>
    <property type="evidence" value="ECO:0007669"/>
    <property type="project" value="TreeGrafter"/>
</dbReference>
<dbReference type="PANTHER" id="PTHR11096">
    <property type="entry name" value="RNA 3' TERMINAL PHOSPHATE CYCLASE"/>
    <property type="match status" value="1"/>
</dbReference>
<evidence type="ECO:0000313" key="7">
    <source>
        <dbReference type="Proteomes" id="UP000515135"/>
    </source>
</evidence>
<dbReference type="GO" id="GO:0005730">
    <property type="term" value="C:nucleolus"/>
    <property type="evidence" value="ECO:0007669"/>
    <property type="project" value="UniProtKB-SubCell"/>
</dbReference>
<evidence type="ECO:0000313" key="8">
    <source>
        <dbReference type="RefSeq" id="XP_019620456.1"/>
    </source>
</evidence>
<evidence type="ECO:0000256" key="1">
    <source>
        <dbReference type="ARBA" id="ARBA00004604"/>
    </source>
</evidence>
<gene>
    <name evidence="8" type="primary">LOC109467007</name>
</gene>
<keyword evidence="3" id="KW-0690">Ribosome biogenesis</keyword>
<dbReference type="SUPFAM" id="SSF55205">
    <property type="entry name" value="EPT/RTPC-like"/>
    <property type="match status" value="1"/>
</dbReference>
<dbReference type="PROSITE" id="PS01287">
    <property type="entry name" value="RTC"/>
    <property type="match status" value="1"/>
</dbReference>
<feature type="domain" description="RNA 3'-terminal phosphate cyclase" evidence="5">
    <location>
        <begin position="12"/>
        <end position="344"/>
    </location>
</feature>
<dbReference type="RefSeq" id="XP_019620456.1">
    <property type="nucleotide sequence ID" value="XM_019764897.1"/>
</dbReference>
<dbReference type="OrthoDB" id="1911237at2759"/>
<organism evidence="7 8">
    <name type="scientific">Branchiostoma belcheri</name>
    <name type="common">Amphioxus</name>
    <dbReference type="NCBI Taxonomy" id="7741"/>
    <lineage>
        <taxon>Eukaryota</taxon>
        <taxon>Metazoa</taxon>
        <taxon>Chordata</taxon>
        <taxon>Cephalochordata</taxon>
        <taxon>Leptocardii</taxon>
        <taxon>Amphioxiformes</taxon>
        <taxon>Branchiostomatidae</taxon>
        <taxon>Branchiostoma</taxon>
    </lineage>
</organism>
<accession>A0A6P4YT48</accession>
<dbReference type="CDD" id="cd00875">
    <property type="entry name" value="RNA_Cyclase_Class_I"/>
    <property type="match status" value="1"/>
</dbReference>
<dbReference type="KEGG" id="bbel:109467007"/>
<comment type="similarity">
    <text evidence="2">Belongs to the RNA 3'-terminal cyclase family. Type 2 subfamily.</text>
</comment>
<reference evidence="8" key="1">
    <citation type="submission" date="2025-08" db="UniProtKB">
        <authorList>
            <consortium name="RefSeq"/>
        </authorList>
    </citation>
    <scope>IDENTIFICATION</scope>
    <source>
        <tissue evidence="8">Gonad</tissue>
    </source>
</reference>
<dbReference type="PANTHER" id="PTHR11096:SF1">
    <property type="entry name" value="RNA 3'-TERMINAL PHOSPHATE CYCLASE-LIKE PROTEIN"/>
    <property type="match status" value="1"/>
</dbReference>
<keyword evidence="4" id="KW-0539">Nucleus</keyword>